<evidence type="ECO:0000256" key="7">
    <source>
        <dbReference type="ARBA" id="ARBA00023136"/>
    </source>
</evidence>
<dbReference type="OMA" id="WEHYLEL"/>
<dbReference type="InterPro" id="IPR020966">
    <property type="entry name" value="ALMT"/>
</dbReference>
<dbReference type="OrthoDB" id="68611at2759"/>
<keyword evidence="11" id="KW-1185">Reference proteome</keyword>
<evidence type="ECO:0000313" key="10">
    <source>
        <dbReference type="EMBL" id="EYU28937.1"/>
    </source>
</evidence>
<proteinExistence type="inferred from homology"/>
<feature type="transmembrane region" description="Helical" evidence="9">
    <location>
        <begin position="85"/>
        <end position="105"/>
    </location>
</feature>
<dbReference type="GO" id="GO:0009705">
    <property type="term" value="C:plant-type vacuole membrane"/>
    <property type="evidence" value="ECO:0000318"/>
    <property type="project" value="GO_Central"/>
</dbReference>
<evidence type="ECO:0000256" key="1">
    <source>
        <dbReference type="ARBA" id="ARBA00004141"/>
    </source>
</evidence>
<evidence type="ECO:0000256" key="5">
    <source>
        <dbReference type="ARBA" id="ARBA00022989"/>
    </source>
</evidence>
<keyword evidence="4 9" id="KW-0812">Transmembrane</keyword>
<keyword evidence="7 9" id="KW-0472">Membrane</keyword>
<evidence type="ECO:0000256" key="4">
    <source>
        <dbReference type="ARBA" id="ARBA00022692"/>
    </source>
</evidence>
<keyword evidence="3" id="KW-0813">Transport</keyword>
<dbReference type="EMBL" id="KI631311">
    <property type="protein sequence ID" value="EYU28937.1"/>
    <property type="molecule type" value="Genomic_DNA"/>
</dbReference>
<feature type="transmembrane region" description="Helical" evidence="9">
    <location>
        <begin position="54"/>
        <end position="73"/>
    </location>
</feature>
<protein>
    <recommendedName>
        <fullName evidence="12">Aluminum-activated malate transporter</fullName>
    </recommendedName>
</protein>
<sequence>MEMNNTIEYSEKQEKIGSAICERVNNFFKGSYEKFDKSKVTEIAKIEDEDRRRIIHSVKVGLAITLVSFLYYLRPLYDGLFGQAGMSAVLTVVVVFEFSSVGALFSKCLNSGAATLVAGGLGVGAGYLARLCGDKGEAIVLGILVFLLAAASTYMRFIPSIKSKYDHGVVIFILTFTLVAILGYRVTEISILGHQRLSTIFMGGAICILVSVSVCPVWAGQDLHLLVSGNIDKLATFFLGYGDELSTDKIDKYLEDHKTVLDSKVNEESLANFAWWEPPHGEFRYNHPWEHYLELGVLTRECANHIQTLISTGYCINSKPQELESEFDLKIEPECKKLSTELGKALKELASATKGMTVPQLSAAQIHISNSKSAADELIIVLQNCSSLLLGPTKIDLGRIMPPLVTTSILVDVIECIERISASVDELSQKARFRKLDSSKDQKKLDDLHVVIDIKDELDAKQETL</sequence>
<evidence type="ECO:0000256" key="8">
    <source>
        <dbReference type="ARBA" id="ARBA00023303"/>
    </source>
</evidence>
<dbReference type="Pfam" id="PF11744">
    <property type="entry name" value="ALMT"/>
    <property type="match status" value="1"/>
</dbReference>
<keyword evidence="6" id="KW-0406">Ion transport</keyword>
<feature type="transmembrane region" description="Helical" evidence="9">
    <location>
        <begin position="169"/>
        <end position="187"/>
    </location>
</feature>
<dbReference type="PANTHER" id="PTHR31086">
    <property type="entry name" value="ALUMINUM-ACTIVATED MALATE TRANSPORTER 10"/>
    <property type="match status" value="1"/>
</dbReference>
<reference evidence="10 11" key="1">
    <citation type="journal article" date="2013" name="Proc. Natl. Acad. Sci. U.S.A.">
        <title>Fine-scale variation in meiotic recombination in Mimulus inferred from population shotgun sequencing.</title>
        <authorList>
            <person name="Hellsten U."/>
            <person name="Wright K.M."/>
            <person name="Jenkins J."/>
            <person name="Shu S."/>
            <person name="Yuan Y."/>
            <person name="Wessler S.R."/>
            <person name="Schmutz J."/>
            <person name="Willis J.H."/>
            <person name="Rokhsar D.S."/>
        </authorList>
    </citation>
    <scope>NUCLEOTIDE SEQUENCE [LARGE SCALE GENOMIC DNA]</scope>
    <source>
        <strain evidence="11">cv. DUN x IM62</strain>
    </source>
</reference>
<evidence type="ECO:0000313" key="11">
    <source>
        <dbReference type="Proteomes" id="UP000030748"/>
    </source>
</evidence>
<evidence type="ECO:0000256" key="2">
    <source>
        <dbReference type="ARBA" id="ARBA00007079"/>
    </source>
</evidence>
<comment type="similarity">
    <text evidence="2">Belongs to the aromatic acid exporter (TC 2.A.85) family.</text>
</comment>
<evidence type="ECO:0000256" key="3">
    <source>
        <dbReference type="ARBA" id="ARBA00022448"/>
    </source>
</evidence>
<keyword evidence="8" id="KW-0407">Ion channel</keyword>
<organism evidence="10 11">
    <name type="scientific">Erythranthe guttata</name>
    <name type="common">Yellow monkey flower</name>
    <name type="synonym">Mimulus guttatus</name>
    <dbReference type="NCBI Taxonomy" id="4155"/>
    <lineage>
        <taxon>Eukaryota</taxon>
        <taxon>Viridiplantae</taxon>
        <taxon>Streptophyta</taxon>
        <taxon>Embryophyta</taxon>
        <taxon>Tracheophyta</taxon>
        <taxon>Spermatophyta</taxon>
        <taxon>Magnoliopsida</taxon>
        <taxon>eudicotyledons</taxon>
        <taxon>Gunneridae</taxon>
        <taxon>Pentapetalae</taxon>
        <taxon>asterids</taxon>
        <taxon>lamiids</taxon>
        <taxon>Lamiales</taxon>
        <taxon>Phrymaceae</taxon>
        <taxon>Erythranthe</taxon>
    </lineage>
</organism>
<feature type="transmembrane region" description="Helical" evidence="9">
    <location>
        <begin position="138"/>
        <end position="157"/>
    </location>
</feature>
<dbReference type="GO" id="GO:0015743">
    <property type="term" value="P:malate transport"/>
    <property type="evidence" value="ECO:0007669"/>
    <property type="project" value="InterPro"/>
</dbReference>
<dbReference type="KEGG" id="egt:105967453"/>
<evidence type="ECO:0000256" key="6">
    <source>
        <dbReference type="ARBA" id="ARBA00023065"/>
    </source>
</evidence>
<comment type="subcellular location">
    <subcellularLocation>
        <location evidence="1">Membrane</location>
        <topology evidence="1">Multi-pass membrane protein</topology>
    </subcellularLocation>
</comment>
<accession>A0A022QJS9</accession>
<feature type="transmembrane region" description="Helical" evidence="9">
    <location>
        <begin position="199"/>
        <end position="219"/>
    </location>
</feature>
<dbReference type="GO" id="GO:0034220">
    <property type="term" value="P:monoatomic ion transmembrane transport"/>
    <property type="evidence" value="ECO:0007669"/>
    <property type="project" value="UniProtKB-KW"/>
</dbReference>
<dbReference type="Proteomes" id="UP000030748">
    <property type="component" value="Unassembled WGS sequence"/>
</dbReference>
<evidence type="ECO:0000256" key="9">
    <source>
        <dbReference type="SAM" id="Phobius"/>
    </source>
</evidence>
<name>A0A022QJS9_ERYGU</name>
<keyword evidence="5 9" id="KW-1133">Transmembrane helix</keyword>
<dbReference type="STRING" id="4155.A0A022QJS9"/>
<evidence type="ECO:0008006" key="12">
    <source>
        <dbReference type="Google" id="ProtNLM"/>
    </source>
</evidence>
<dbReference type="eggNOG" id="KOG4711">
    <property type="taxonomic scope" value="Eukaryota"/>
</dbReference>
<gene>
    <name evidence="10" type="ORF">MIMGU_mgv1a019562mg</name>
</gene>
<dbReference type="AlphaFoldDB" id="A0A022QJS9"/>